<reference evidence="3" key="1">
    <citation type="submission" date="2023-07" db="EMBL/GenBank/DDBJ databases">
        <title>A chromosome-level genome assembly of Lolium multiflorum.</title>
        <authorList>
            <person name="Chen Y."/>
            <person name="Copetti D."/>
            <person name="Kolliker R."/>
            <person name="Studer B."/>
        </authorList>
    </citation>
    <scope>NUCLEOTIDE SEQUENCE</scope>
    <source>
        <strain evidence="3">02402/16</strain>
        <tissue evidence="3">Leaf</tissue>
    </source>
</reference>
<evidence type="ECO:0000313" key="3">
    <source>
        <dbReference type="EMBL" id="KAK1607792.1"/>
    </source>
</evidence>
<protein>
    <submittedName>
        <fullName evidence="3">Uncharacterized protein</fullName>
    </submittedName>
</protein>
<evidence type="ECO:0000256" key="1">
    <source>
        <dbReference type="SAM" id="Coils"/>
    </source>
</evidence>
<evidence type="ECO:0000313" key="4">
    <source>
        <dbReference type="Proteomes" id="UP001231189"/>
    </source>
</evidence>
<keyword evidence="1" id="KW-0175">Coiled coil</keyword>
<feature type="compositionally biased region" description="Polar residues" evidence="2">
    <location>
        <begin position="98"/>
        <end position="109"/>
    </location>
</feature>
<feature type="coiled-coil region" evidence="1">
    <location>
        <begin position="340"/>
        <end position="374"/>
    </location>
</feature>
<accession>A0AAD8QS76</accession>
<dbReference type="CDD" id="cd00303">
    <property type="entry name" value="retropepsin_like"/>
    <property type="match status" value="1"/>
</dbReference>
<sequence length="430" mass="46570">MDEVLKQLAAMRAEFKGELGDVKAWLAAMDGKFDATTTSLQQLNSWREGVDAQVMDLTASLDSIRKQVDRVVVGCGLSALGTPPGAAASPNPLAPHNAGTTSREQSSGQNGHGIVNITGGATAGQAIVSRSTPWSQEEIEDDSPKSQQKNVVSRQFSRHNFSQAYRPATPHTPDNRNNNVQAKLAALKTLRKARGECFTCGEKWAPGHKCSATIKLQFVEELLAMLPGSNSEGDSNPENDVFVDALTDTKEVFYSISRQATQGAEHSRSMRLLGHIQGHDVLILIDFGASNNFISANMASNLSGVQALSKPVRVKVAGGGILQGGIRALLIRSSCGSLIESKLQQAMEELGKRMDAAEQQIQALREDLNRRFDQLVEMIRKGVPPTTNDEESSKDGEDAQRRRKGGYLGAKTPQPHVVERTSRRPGIHTR</sequence>
<keyword evidence="4" id="KW-1185">Reference proteome</keyword>
<name>A0AAD8QS76_LOLMU</name>
<dbReference type="Gene3D" id="2.40.70.10">
    <property type="entry name" value="Acid Proteases"/>
    <property type="match status" value="1"/>
</dbReference>
<gene>
    <name evidence="3" type="ORF">QYE76_031465</name>
</gene>
<organism evidence="3 4">
    <name type="scientific">Lolium multiflorum</name>
    <name type="common">Italian ryegrass</name>
    <name type="synonym">Lolium perenne subsp. multiflorum</name>
    <dbReference type="NCBI Taxonomy" id="4521"/>
    <lineage>
        <taxon>Eukaryota</taxon>
        <taxon>Viridiplantae</taxon>
        <taxon>Streptophyta</taxon>
        <taxon>Embryophyta</taxon>
        <taxon>Tracheophyta</taxon>
        <taxon>Spermatophyta</taxon>
        <taxon>Magnoliopsida</taxon>
        <taxon>Liliopsida</taxon>
        <taxon>Poales</taxon>
        <taxon>Poaceae</taxon>
        <taxon>BOP clade</taxon>
        <taxon>Pooideae</taxon>
        <taxon>Poodae</taxon>
        <taxon>Poeae</taxon>
        <taxon>Poeae Chloroplast Group 2 (Poeae type)</taxon>
        <taxon>Loliodinae</taxon>
        <taxon>Loliinae</taxon>
        <taxon>Lolium</taxon>
    </lineage>
</organism>
<dbReference type="InterPro" id="IPR021109">
    <property type="entry name" value="Peptidase_aspartic_dom_sf"/>
</dbReference>
<evidence type="ECO:0000256" key="2">
    <source>
        <dbReference type="SAM" id="MobiDB-lite"/>
    </source>
</evidence>
<dbReference type="Proteomes" id="UP001231189">
    <property type="component" value="Unassembled WGS sequence"/>
</dbReference>
<feature type="compositionally biased region" description="Basic and acidic residues" evidence="2">
    <location>
        <begin position="391"/>
        <end position="400"/>
    </location>
</feature>
<dbReference type="EMBL" id="JAUUTY010000007">
    <property type="protein sequence ID" value="KAK1607792.1"/>
    <property type="molecule type" value="Genomic_DNA"/>
</dbReference>
<feature type="compositionally biased region" description="Polar residues" evidence="2">
    <location>
        <begin position="145"/>
        <end position="156"/>
    </location>
</feature>
<feature type="region of interest" description="Disordered" evidence="2">
    <location>
        <begin position="81"/>
        <end position="156"/>
    </location>
</feature>
<proteinExistence type="predicted"/>
<dbReference type="AlphaFoldDB" id="A0AAD8QS76"/>
<feature type="region of interest" description="Disordered" evidence="2">
    <location>
        <begin position="380"/>
        <end position="430"/>
    </location>
</feature>
<comment type="caution">
    <text evidence="3">The sequence shown here is derived from an EMBL/GenBank/DDBJ whole genome shotgun (WGS) entry which is preliminary data.</text>
</comment>